<proteinExistence type="predicted"/>
<dbReference type="PANTHER" id="PTHR48174:SF5">
    <property type="entry name" value="VACUOLAR PROTEIN SORTING-ASSOCIATED PROTEIN 62"/>
    <property type="match status" value="1"/>
</dbReference>
<name>A0A6G1U2Z7_9BACT</name>
<dbReference type="AlphaFoldDB" id="A0A6G1U2Z7"/>
<dbReference type="RefSeq" id="WP_153124218.1">
    <property type="nucleotide sequence ID" value="NZ_VZCB01000077.1"/>
</dbReference>
<evidence type="ECO:0000313" key="2">
    <source>
        <dbReference type="Proteomes" id="UP000480425"/>
    </source>
</evidence>
<protein>
    <submittedName>
        <fullName evidence="1">Uncharacterized protein</fullName>
    </submittedName>
</protein>
<dbReference type="PANTHER" id="PTHR48174">
    <property type="entry name" value="DUF946 FAMILY PROTEIN"/>
    <property type="match status" value="1"/>
</dbReference>
<comment type="caution">
    <text evidence="1">The sequence shown here is derived from an EMBL/GenBank/DDBJ whole genome shotgun (WGS) entry which is preliminary data.</text>
</comment>
<reference evidence="1 2" key="1">
    <citation type="submission" date="2019-09" db="EMBL/GenBank/DDBJ databases">
        <title>Distinct polysaccharide growth profiles of human intestinal Prevotella copri isolates.</title>
        <authorList>
            <person name="Fehlner-Peach H."/>
            <person name="Magnabosco C."/>
            <person name="Raghavan V."/>
            <person name="Scher J.U."/>
            <person name="Tett A."/>
            <person name="Cox L.M."/>
            <person name="Gottsegen C."/>
            <person name="Watters A."/>
            <person name="Wiltshire- Gordon J.D."/>
            <person name="Segata N."/>
            <person name="Bonneau R."/>
            <person name="Littman D.R."/>
        </authorList>
    </citation>
    <scope>NUCLEOTIDE SEQUENCE [LARGE SCALE GENOMIC DNA]</scope>
    <source>
        <strain evidence="2">iA622</strain>
    </source>
</reference>
<evidence type="ECO:0000313" key="1">
    <source>
        <dbReference type="EMBL" id="MQN81188.1"/>
    </source>
</evidence>
<gene>
    <name evidence="1" type="ORF">F7D73_09525</name>
</gene>
<dbReference type="Proteomes" id="UP000480425">
    <property type="component" value="Unassembled WGS sequence"/>
</dbReference>
<dbReference type="OrthoDB" id="787205at2"/>
<dbReference type="EMBL" id="VZCB01000077">
    <property type="protein sequence ID" value="MQN81188.1"/>
    <property type="molecule type" value="Genomic_DNA"/>
</dbReference>
<organism evidence="1 2">
    <name type="scientific">Segatella copri</name>
    <dbReference type="NCBI Taxonomy" id="165179"/>
    <lineage>
        <taxon>Bacteria</taxon>
        <taxon>Pseudomonadati</taxon>
        <taxon>Bacteroidota</taxon>
        <taxon>Bacteroidia</taxon>
        <taxon>Bacteroidales</taxon>
        <taxon>Prevotellaceae</taxon>
        <taxon>Segatella</taxon>
    </lineage>
</organism>
<sequence>MKKIFLRPRNRQKTSYYKRASQEFYLCSFNRVLTGRCHSGDENGKTWFEDAELEAVDESGNPVSGVIRVSSEEWSEWTKESSGQGFDALNNRVLVGREHKGDENGLTRYATAIVRFNDNNCMTADRVSSDSIKESKGIWCCSDSERVMTGRHHTGDENGSTYYNYSKLYSLEPSTEPAPKGTIIVPDKRTQSESMKESKSSFLCPSNMVLTGRLHSGDENGNTIYEYASLKAISASGEVITDADITVQNVTWVEYKKESTGEGYDAPYGKVIVGRKHSGDENGSTAYAIGDVFYNGHPTFISGYHVSAPKKESDGIWFKTNDYYVITARHHYGDENGTTYYGLGMIVCDEPTKPDERIVLHVKMHSEDPYFPMNPVDYIHLSRLRRHVKGGTDYGYNKITNTFVKGDSHSSEYYDIPLGVIMNQHTPYGKYELMNLRPHDPNSFGKGEVFLQPDDHLTGDSDPNYRVPCIVHYANEKTISYWFFFGYDYAKDVTGIVSGSHQGDWECVTVSLDGNGKITGASLSCHSGANSHPANELEIVHGKKDELTVYCAKGSHAFYNKPGTYSTVNVLGVTLSHDHADNMGYDWVATNCVVSLTNPSQVWKYFAGAWGEVGEQNMTTGPLGPWQKCGELEIMSKSHNNPTIKSLIQEDQVLLVIDDEKEKVEESKKESLGGECSVSNHKNTQILYTYSHDGDENGTTTYYFASLKAVDINGNEDCNNITVEDLEWTEWHKQSESQDFFMTTEMQGKNSYSRIITGREHKGDENGMTRYQTGLLKYKGKLVKVIPYPNADMCVYSSHKIMVYPKQNLVIIGIKHSGDENGITTYCQGYIVADK</sequence>
<accession>A0A6G1U2Z7</accession>